<evidence type="ECO:0000313" key="7">
    <source>
        <dbReference type="Proteomes" id="UP000636793"/>
    </source>
</evidence>
<dbReference type="Proteomes" id="UP000636793">
    <property type="component" value="Unassembled WGS sequence"/>
</dbReference>
<evidence type="ECO:0000256" key="3">
    <source>
        <dbReference type="ARBA" id="ARBA00022729"/>
    </source>
</evidence>
<dbReference type="EMBL" id="BMHI01000001">
    <property type="protein sequence ID" value="GGB18498.1"/>
    <property type="molecule type" value="Genomic_DNA"/>
</dbReference>
<evidence type="ECO:0000313" key="6">
    <source>
        <dbReference type="EMBL" id="GGB18498.1"/>
    </source>
</evidence>
<dbReference type="SUPFAM" id="SSF53850">
    <property type="entry name" value="Periplasmic binding protein-like II"/>
    <property type="match status" value="1"/>
</dbReference>
<dbReference type="PANTHER" id="PTHR30024:SF47">
    <property type="entry name" value="TAURINE-BINDING PERIPLASMIC PROTEIN"/>
    <property type="match status" value="1"/>
</dbReference>
<keyword evidence="7" id="KW-1185">Reference proteome</keyword>
<dbReference type="RefSeq" id="WP_188835402.1">
    <property type="nucleotide sequence ID" value="NZ_BMHI01000001.1"/>
</dbReference>
<feature type="domain" description="SsuA/THI5-like" evidence="5">
    <location>
        <begin position="48"/>
        <end position="250"/>
    </location>
</feature>
<evidence type="ECO:0000256" key="2">
    <source>
        <dbReference type="ARBA" id="ARBA00010742"/>
    </source>
</evidence>
<dbReference type="PROSITE" id="PS51257">
    <property type="entry name" value="PROKAR_LIPOPROTEIN"/>
    <property type="match status" value="1"/>
</dbReference>
<proteinExistence type="inferred from homology"/>
<accession>A0A916SXA7</accession>
<dbReference type="Pfam" id="PF09084">
    <property type="entry name" value="NMT1"/>
    <property type="match status" value="1"/>
</dbReference>
<comment type="subcellular location">
    <subcellularLocation>
        <location evidence="1">Periplasm</location>
    </subcellularLocation>
</comment>
<dbReference type="GO" id="GO:0042597">
    <property type="term" value="C:periplasmic space"/>
    <property type="evidence" value="ECO:0007669"/>
    <property type="project" value="UniProtKB-SubCell"/>
</dbReference>
<dbReference type="InterPro" id="IPR006311">
    <property type="entry name" value="TAT_signal"/>
</dbReference>
<dbReference type="AlphaFoldDB" id="A0A916SXA7"/>
<evidence type="ECO:0000259" key="5">
    <source>
        <dbReference type="Pfam" id="PF09084"/>
    </source>
</evidence>
<reference evidence="6" key="2">
    <citation type="submission" date="2020-09" db="EMBL/GenBank/DDBJ databases">
        <authorList>
            <person name="Sun Q."/>
            <person name="Zhou Y."/>
        </authorList>
    </citation>
    <scope>NUCLEOTIDE SEQUENCE</scope>
    <source>
        <strain evidence="6">CGMCC 1.15085</strain>
    </source>
</reference>
<dbReference type="PANTHER" id="PTHR30024">
    <property type="entry name" value="ALIPHATIC SULFONATES-BINDING PROTEIN-RELATED"/>
    <property type="match status" value="1"/>
</dbReference>
<evidence type="ECO:0000256" key="4">
    <source>
        <dbReference type="SAM" id="SignalP"/>
    </source>
</evidence>
<evidence type="ECO:0000256" key="1">
    <source>
        <dbReference type="ARBA" id="ARBA00004418"/>
    </source>
</evidence>
<comment type="similarity">
    <text evidence="2">Belongs to the bacterial solute-binding protein SsuA/TauA family.</text>
</comment>
<dbReference type="InterPro" id="IPR015168">
    <property type="entry name" value="SsuA/THI5"/>
</dbReference>
<organism evidence="6 7">
    <name type="scientific">Flexivirga endophytica</name>
    <dbReference type="NCBI Taxonomy" id="1849103"/>
    <lineage>
        <taxon>Bacteria</taxon>
        <taxon>Bacillati</taxon>
        <taxon>Actinomycetota</taxon>
        <taxon>Actinomycetes</taxon>
        <taxon>Micrococcales</taxon>
        <taxon>Dermacoccaceae</taxon>
        <taxon>Flexivirga</taxon>
    </lineage>
</organism>
<feature type="chain" id="PRO_5038558296" description="SsuA/THI5-like domain-containing protein" evidence="4">
    <location>
        <begin position="25"/>
        <end position="330"/>
    </location>
</feature>
<feature type="signal peptide" evidence="4">
    <location>
        <begin position="1"/>
        <end position="24"/>
    </location>
</feature>
<protein>
    <recommendedName>
        <fullName evidence="5">SsuA/THI5-like domain-containing protein</fullName>
    </recommendedName>
</protein>
<name>A0A916SXA7_9MICO</name>
<gene>
    <name evidence="6" type="ORF">GCM10011492_05420</name>
</gene>
<reference evidence="6" key="1">
    <citation type="journal article" date="2014" name="Int. J. Syst. Evol. Microbiol.">
        <title>Complete genome sequence of Corynebacterium casei LMG S-19264T (=DSM 44701T), isolated from a smear-ripened cheese.</title>
        <authorList>
            <consortium name="US DOE Joint Genome Institute (JGI-PGF)"/>
            <person name="Walter F."/>
            <person name="Albersmeier A."/>
            <person name="Kalinowski J."/>
            <person name="Ruckert C."/>
        </authorList>
    </citation>
    <scope>NUCLEOTIDE SEQUENCE</scope>
    <source>
        <strain evidence="6">CGMCC 1.15085</strain>
    </source>
</reference>
<dbReference type="PROSITE" id="PS51318">
    <property type="entry name" value="TAT"/>
    <property type="match status" value="1"/>
</dbReference>
<keyword evidence="3 4" id="KW-0732">Signal</keyword>
<sequence>MTSTVTRRGVLRSAGLATAAFSLAACSSGNTKSGAGADKVRLSVGVDPAYAPIYLAQRDGMFDTAGVAVEFVQVEGGAAGVQNISAGTTHLSVNADATVIPVAAKSDKIAAIASFEHSDTYFKVVLRKGVEPADIHSMVYFPGLGEYMTGKYLRSVGREPSDIKMVSAAPPDFDAILSRGDADGCVIFDPWVSRAVKQGARVVAESKDFDAGFSQWIIADATWLESNQKTAGIVVDVLGKAAARIRKDPDLGVRATAKQVDVPQKTAESAVSDIHFEVRGFTDEDFRASRDLVRFLTSVDAVDGEVDLPKVMRRGWYARHAGAAGPSSGA</sequence>
<comment type="caution">
    <text evidence="6">The sequence shown here is derived from an EMBL/GenBank/DDBJ whole genome shotgun (WGS) entry which is preliminary data.</text>
</comment>
<dbReference type="Gene3D" id="3.40.190.10">
    <property type="entry name" value="Periplasmic binding protein-like II"/>
    <property type="match status" value="2"/>
</dbReference>